<protein>
    <submittedName>
        <fullName evidence="1">Uncharacterized protein</fullName>
    </submittedName>
</protein>
<evidence type="ECO:0000313" key="1">
    <source>
        <dbReference type="EMBL" id="KAA9157778.1"/>
    </source>
</evidence>
<proteinExistence type="predicted"/>
<gene>
    <name evidence="1" type="ORF">FPZ12_024370</name>
</gene>
<name>A0A5N0UYT9_9PSEU</name>
<reference evidence="1" key="1">
    <citation type="submission" date="2019-09" db="EMBL/GenBank/DDBJ databases">
        <authorList>
            <person name="Teo W.F.A."/>
            <person name="Duangmal K."/>
        </authorList>
    </citation>
    <scope>NUCLEOTIDE SEQUENCE [LARGE SCALE GENOMIC DNA]</scope>
    <source>
        <strain evidence="1">K81G1</strain>
    </source>
</reference>
<dbReference type="EMBL" id="VMNW02000039">
    <property type="protein sequence ID" value="KAA9157778.1"/>
    <property type="molecule type" value="Genomic_DNA"/>
</dbReference>
<dbReference type="RefSeq" id="WP_144749046.1">
    <property type="nucleotide sequence ID" value="NZ_VMNW02000039.1"/>
</dbReference>
<organism evidence="1 2">
    <name type="scientific">Amycolatopsis acidicola</name>
    <dbReference type="NCBI Taxonomy" id="2596893"/>
    <lineage>
        <taxon>Bacteria</taxon>
        <taxon>Bacillati</taxon>
        <taxon>Actinomycetota</taxon>
        <taxon>Actinomycetes</taxon>
        <taxon>Pseudonocardiales</taxon>
        <taxon>Pseudonocardiaceae</taxon>
        <taxon>Amycolatopsis</taxon>
    </lineage>
</organism>
<keyword evidence="2" id="KW-1185">Reference proteome</keyword>
<evidence type="ECO:0000313" key="2">
    <source>
        <dbReference type="Proteomes" id="UP000319769"/>
    </source>
</evidence>
<sequence>MSTAVFERARRAEEVAEAGRRRVRFELVYEGGHRLGVQDEVTDFEGFEADGENRYLLARTMDPDLADHVVVTWHHHPDRSDERRTAKLLGP</sequence>
<dbReference type="Proteomes" id="UP000319769">
    <property type="component" value="Unassembled WGS sequence"/>
</dbReference>
<dbReference type="OrthoDB" id="3697521at2"/>
<accession>A0A5N0UYT9</accession>
<dbReference type="AlphaFoldDB" id="A0A5N0UYT9"/>
<comment type="caution">
    <text evidence="1">The sequence shown here is derived from an EMBL/GenBank/DDBJ whole genome shotgun (WGS) entry which is preliminary data.</text>
</comment>